<evidence type="ECO:0000313" key="3">
    <source>
        <dbReference type="Proteomes" id="UP000322699"/>
    </source>
</evidence>
<dbReference type="AlphaFoldDB" id="A0A5B1CAD7"/>
<accession>A0A5B1CAD7</accession>
<comment type="caution">
    <text evidence="2">The sequence shown here is derived from an EMBL/GenBank/DDBJ whole genome shotgun (WGS) entry which is preliminary data.</text>
</comment>
<reference evidence="2 3" key="1">
    <citation type="submission" date="2019-08" db="EMBL/GenBank/DDBJ databases">
        <title>Deep-cultivation of Planctomycetes and their phenomic and genomic characterization uncovers novel biology.</title>
        <authorList>
            <person name="Wiegand S."/>
            <person name="Jogler M."/>
            <person name="Boedeker C."/>
            <person name="Pinto D."/>
            <person name="Vollmers J."/>
            <person name="Rivas-Marin E."/>
            <person name="Kohn T."/>
            <person name="Peeters S.H."/>
            <person name="Heuer A."/>
            <person name="Rast P."/>
            <person name="Oberbeckmann S."/>
            <person name="Bunk B."/>
            <person name="Jeske O."/>
            <person name="Meyerdierks A."/>
            <person name="Storesund J.E."/>
            <person name="Kallscheuer N."/>
            <person name="Luecker S."/>
            <person name="Lage O.M."/>
            <person name="Pohl T."/>
            <person name="Merkel B.J."/>
            <person name="Hornburger P."/>
            <person name="Mueller R.-W."/>
            <person name="Bruemmer F."/>
            <person name="Labrenz M."/>
            <person name="Spormann A.M."/>
            <person name="Op Den Camp H."/>
            <person name="Overmann J."/>
            <person name="Amann R."/>
            <person name="Jetten M.S.M."/>
            <person name="Mascher T."/>
            <person name="Medema M.H."/>
            <person name="Devos D.P."/>
            <person name="Kaster A.-K."/>
            <person name="Ovreas L."/>
            <person name="Rohde M."/>
            <person name="Galperin M.Y."/>
            <person name="Jogler C."/>
        </authorList>
    </citation>
    <scope>NUCLEOTIDE SEQUENCE [LARGE SCALE GENOMIC DNA]</scope>
    <source>
        <strain evidence="2 3">LF1</strain>
    </source>
</reference>
<proteinExistence type="predicted"/>
<evidence type="ECO:0000256" key="1">
    <source>
        <dbReference type="SAM" id="MobiDB-lite"/>
    </source>
</evidence>
<keyword evidence="3" id="KW-1185">Reference proteome</keyword>
<protein>
    <recommendedName>
        <fullName evidence="4">DUF2924 domain-containing protein</fullName>
    </recommendedName>
</protein>
<dbReference type="RefSeq" id="WP_068263615.1">
    <property type="nucleotide sequence ID" value="NZ_LWSK01000049.1"/>
</dbReference>
<dbReference type="OrthoDB" id="284135at2"/>
<dbReference type="InterPro" id="IPR021322">
    <property type="entry name" value="DUF2924"/>
</dbReference>
<evidence type="ECO:0008006" key="4">
    <source>
        <dbReference type="Google" id="ProtNLM"/>
    </source>
</evidence>
<sequence>MSPELAVEIGRLEKMTVDQLVAKYEVTFGEVCRSRHKRYLIRRIAWRMQAKVEGGLSDRARKTANRLAATSDARQTPPRDMSVFEKRPKPKSTKTKEPVVDPRLPPPGNWIERQYKGRMISVLVLERGFEFSGKWYRSLSAIANEVCGTNYNGFEFFKLGKKPPKGKS</sequence>
<gene>
    <name evidence="2" type="ORF">LF1_06130</name>
</gene>
<feature type="region of interest" description="Disordered" evidence="1">
    <location>
        <begin position="57"/>
        <end position="105"/>
    </location>
</feature>
<dbReference type="Pfam" id="PF11149">
    <property type="entry name" value="DUF2924"/>
    <property type="match status" value="1"/>
</dbReference>
<dbReference type="Proteomes" id="UP000322699">
    <property type="component" value="Unassembled WGS sequence"/>
</dbReference>
<name>A0A5B1CAD7_9BACT</name>
<organism evidence="2 3">
    <name type="scientific">Rubripirellula obstinata</name>
    <dbReference type="NCBI Taxonomy" id="406547"/>
    <lineage>
        <taxon>Bacteria</taxon>
        <taxon>Pseudomonadati</taxon>
        <taxon>Planctomycetota</taxon>
        <taxon>Planctomycetia</taxon>
        <taxon>Pirellulales</taxon>
        <taxon>Pirellulaceae</taxon>
        <taxon>Rubripirellula</taxon>
    </lineage>
</organism>
<evidence type="ECO:0000313" key="2">
    <source>
        <dbReference type="EMBL" id="KAA1258098.1"/>
    </source>
</evidence>
<dbReference type="EMBL" id="VRLW01000001">
    <property type="protein sequence ID" value="KAA1258098.1"/>
    <property type="molecule type" value="Genomic_DNA"/>
</dbReference>